<dbReference type="OMA" id="NHVYAGA"/>
<evidence type="ECO:0000256" key="8">
    <source>
        <dbReference type="PROSITE-ProRule" id="PRU00282"/>
    </source>
</evidence>
<organism evidence="10 11">
    <name type="scientific">Klebsormidium nitens</name>
    <name type="common">Green alga</name>
    <name type="synonym">Ulothrix nitens</name>
    <dbReference type="NCBI Taxonomy" id="105231"/>
    <lineage>
        <taxon>Eukaryota</taxon>
        <taxon>Viridiplantae</taxon>
        <taxon>Streptophyta</taxon>
        <taxon>Klebsormidiophyceae</taxon>
        <taxon>Klebsormidiales</taxon>
        <taxon>Klebsormidiaceae</taxon>
        <taxon>Klebsormidium</taxon>
    </lineage>
</organism>
<keyword evidence="3 9" id="KW-0813">Transport</keyword>
<evidence type="ECO:0000256" key="4">
    <source>
        <dbReference type="ARBA" id="ARBA00022692"/>
    </source>
</evidence>
<dbReference type="GO" id="GO:0000095">
    <property type="term" value="F:S-adenosyl-L-methionine transmembrane transporter activity"/>
    <property type="evidence" value="ECO:0000318"/>
    <property type="project" value="GO_Central"/>
</dbReference>
<dbReference type="Proteomes" id="UP000054558">
    <property type="component" value="Unassembled WGS sequence"/>
</dbReference>
<feature type="repeat" description="Solcar" evidence="8">
    <location>
        <begin position="364"/>
        <end position="442"/>
    </location>
</feature>
<dbReference type="Gene3D" id="1.50.40.10">
    <property type="entry name" value="Mitochondrial carrier domain"/>
    <property type="match status" value="2"/>
</dbReference>
<evidence type="ECO:0000256" key="9">
    <source>
        <dbReference type="RuleBase" id="RU000488"/>
    </source>
</evidence>
<dbReference type="GO" id="GO:0005743">
    <property type="term" value="C:mitochondrial inner membrane"/>
    <property type="evidence" value="ECO:0000318"/>
    <property type="project" value="GO_Central"/>
</dbReference>
<evidence type="ECO:0000256" key="5">
    <source>
        <dbReference type="ARBA" id="ARBA00022737"/>
    </source>
</evidence>
<dbReference type="PROSITE" id="PS50920">
    <property type="entry name" value="SOLCAR"/>
    <property type="match status" value="3"/>
</dbReference>
<evidence type="ECO:0000256" key="1">
    <source>
        <dbReference type="ARBA" id="ARBA00004141"/>
    </source>
</evidence>
<feature type="repeat" description="Solcar" evidence="8">
    <location>
        <begin position="164"/>
        <end position="261"/>
    </location>
</feature>
<dbReference type="SUPFAM" id="SSF103506">
    <property type="entry name" value="Mitochondrial carrier"/>
    <property type="match status" value="1"/>
</dbReference>
<evidence type="ECO:0000256" key="6">
    <source>
        <dbReference type="ARBA" id="ARBA00022989"/>
    </source>
</evidence>
<reference evidence="10 11" key="1">
    <citation type="journal article" date="2014" name="Nat. Commun.">
        <title>Klebsormidium flaccidum genome reveals primary factors for plant terrestrial adaptation.</title>
        <authorList>
            <person name="Hori K."/>
            <person name="Maruyama F."/>
            <person name="Fujisawa T."/>
            <person name="Togashi T."/>
            <person name="Yamamoto N."/>
            <person name="Seo M."/>
            <person name="Sato S."/>
            <person name="Yamada T."/>
            <person name="Mori H."/>
            <person name="Tajima N."/>
            <person name="Moriyama T."/>
            <person name="Ikeuchi M."/>
            <person name="Watanabe M."/>
            <person name="Wada H."/>
            <person name="Kobayashi K."/>
            <person name="Saito M."/>
            <person name="Masuda T."/>
            <person name="Sasaki-Sekimoto Y."/>
            <person name="Mashiguchi K."/>
            <person name="Awai K."/>
            <person name="Shimojima M."/>
            <person name="Masuda S."/>
            <person name="Iwai M."/>
            <person name="Nobusawa T."/>
            <person name="Narise T."/>
            <person name="Kondo S."/>
            <person name="Saito H."/>
            <person name="Sato R."/>
            <person name="Murakawa M."/>
            <person name="Ihara Y."/>
            <person name="Oshima-Yamada Y."/>
            <person name="Ohtaka K."/>
            <person name="Satoh M."/>
            <person name="Sonobe K."/>
            <person name="Ishii M."/>
            <person name="Ohtani R."/>
            <person name="Kanamori-Sato M."/>
            <person name="Honoki R."/>
            <person name="Miyazaki D."/>
            <person name="Mochizuki H."/>
            <person name="Umetsu J."/>
            <person name="Higashi K."/>
            <person name="Shibata D."/>
            <person name="Kamiya Y."/>
            <person name="Sato N."/>
            <person name="Nakamura Y."/>
            <person name="Tabata S."/>
            <person name="Ida S."/>
            <person name="Kurokawa K."/>
            <person name="Ohta H."/>
        </authorList>
    </citation>
    <scope>NUCLEOTIDE SEQUENCE [LARGE SCALE GENOMIC DNA]</scope>
    <source>
        <strain evidence="10 11">NIES-2285</strain>
    </source>
</reference>
<dbReference type="OrthoDB" id="415315at2759"/>
<feature type="repeat" description="Solcar" evidence="8">
    <location>
        <begin position="268"/>
        <end position="350"/>
    </location>
</feature>
<sequence>MGQRAELLEDAGPSGATSMQRLLGDARMAGDEMGSGLQAKVLELGDNLRKMSGGISEPVRRKLGEVGKGLDQARRGLLDVRQGLEQRIHLPNIDLGLEERQTPFVQVDVDTDLIPLNKNVQWQNVRLGFASLSTLAVESRPLRLPALPDLGGLLNRLHVPFMDGTALSHVVAATLARTAAQVVGHPIDTVKTRLQVKNPPKKLRKWRKKISKKAVGIGPVDIDNWWFKGPNDLYRGVTIAVLGTLPNAFMYFTTYELAKRQLEKKNLPSDLVHIGSASLGTFAASIVRVPFDTMKHRVQAYMHQNLFDAVRTVVAQEGIRGLYAGFWPTLMRDIPEIAIQFSIYEKMRGILESRREVKKLATHEHLLLGGLAGACAATCTAPLDLVKTRQQCGMGLSIRGAMMSIVDENGVLGLFAGLPPRAIHVTVMSAAFFALFEGCKLLLKPDRHPSDKLVIPKIWRKRRDKIWKRQFVYTD</sequence>
<dbReference type="PANTHER" id="PTHR45667">
    <property type="entry name" value="S-ADENOSYLMETHIONINE MITOCHONDRIAL CARRIER PROTEIN"/>
    <property type="match status" value="1"/>
</dbReference>
<evidence type="ECO:0000256" key="3">
    <source>
        <dbReference type="ARBA" id="ARBA00022448"/>
    </source>
</evidence>
<comment type="similarity">
    <text evidence="2 9">Belongs to the mitochondrial carrier (TC 2.A.29) family.</text>
</comment>
<accession>A0A1Y1HJC1</accession>
<name>A0A1Y1HJC1_KLENI</name>
<keyword evidence="6" id="KW-1133">Transmembrane helix</keyword>
<dbReference type="PRINTS" id="PR00926">
    <property type="entry name" value="MITOCARRIER"/>
</dbReference>
<keyword evidence="11" id="KW-1185">Reference proteome</keyword>
<comment type="subcellular location">
    <subcellularLocation>
        <location evidence="1">Membrane</location>
        <topology evidence="1">Multi-pass membrane protein</topology>
    </subcellularLocation>
</comment>
<dbReference type="InterPro" id="IPR018108">
    <property type="entry name" value="MCP_transmembrane"/>
</dbReference>
<gene>
    <name evidence="10" type="ORF">KFL_000160170</name>
</gene>
<keyword evidence="4 8" id="KW-0812">Transmembrane</keyword>
<dbReference type="InterPro" id="IPR002067">
    <property type="entry name" value="MCP"/>
</dbReference>
<dbReference type="EMBL" id="DF236965">
    <property type="protein sequence ID" value="GAQ78614.1"/>
    <property type="molecule type" value="Genomic_DNA"/>
</dbReference>
<evidence type="ECO:0000313" key="10">
    <source>
        <dbReference type="EMBL" id="GAQ78614.1"/>
    </source>
</evidence>
<dbReference type="Pfam" id="PF00153">
    <property type="entry name" value="Mito_carr"/>
    <property type="match status" value="3"/>
</dbReference>
<proteinExistence type="inferred from homology"/>
<keyword evidence="5" id="KW-0677">Repeat</keyword>
<keyword evidence="7 8" id="KW-0472">Membrane</keyword>
<evidence type="ECO:0000256" key="7">
    <source>
        <dbReference type="ARBA" id="ARBA00023136"/>
    </source>
</evidence>
<dbReference type="InterPro" id="IPR023395">
    <property type="entry name" value="MCP_dom_sf"/>
</dbReference>
<evidence type="ECO:0000256" key="2">
    <source>
        <dbReference type="ARBA" id="ARBA00006375"/>
    </source>
</evidence>
<protein>
    <submittedName>
        <fullName evidence="10">Mitochondrial carrier protein</fullName>
    </submittedName>
</protein>
<dbReference type="AlphaFoldDB" id="A0A1Y1HJC1"/>
<evidence type="ECO:0000313" key="11">
    <source>
        <dbReference type="Proteomes" id="UP000054558"/>
    </source>
</evidence>